<reference evidence="2" key="1">
    <citation type="submission" date="2021-03" db="EMBL/GenBank/DDBJ databases">
        <title>Draft genome sequence of rust myrtle Austropuccinia psidii MF-1, a brazilian biotype.</title>
        <authorList>
            <person name="Quecine M.C."/>
            <person name="Pachon D.M.R."/>
            <person name="Bonatelli M.L."/>
            <person name="Correr F.H."/>
            <person name="Franceschini L.M."/>
            <person name="Leite T.F."/>
            <person name="Margarido G.R.A."/>
            <person name="Almeida C.A."/>
            <person name="Ferrarezi J.A."/>
            <person name="Labate C.A."/>
        </authorList>
    </citation>
    <scope>NUCLEOTIDE SEQUENCE</scope>
    <source>
        <strain evidence="2">MF-1</strain>
    </source>
</reference>
<feature type="region of interest" description="Disordered" evidence="1">
    <location>
        <begin position="78"/>
        <end position="105"/>
    </location>
</feature>
<keyword evidence="3" id="KW-1185">Reference proteome</keyword>
<protein>
    <submittedName>
        <fullName evidence="2">Uncharacterized protein</fullName>
    </submittedName>
</protein>
<name>A0A9Q3HCS4_9BASI</name>
<evidence type="ECO:0000256" key="1">
    <source>
        <dbReference type="SAM" id="MobiDB-lite"/>
    </source>
</evidence>
<sequence length="105" mass="11954">MWSYLKGSQKLIDKKEDTEGEKSEEDESLNEEEVLEETTESDEQLGALTCNAGDSFKWRGGCGIPYHLFTRLKLIVPHNSSKSNPPEDLQSNFPLKGKLYSRSWT</sequence>
<feature type="region of interest" description="Disordered" evidence="1">
    <location>
        <begin position="1"/>
        <end position="45"/>
    </location>
</feature>
<evidence type="ECO:0000313" key="3">
    <source>
        <dbReference type="Proteomes" id="UP000765509"/>
    </source>
</evidence>
<evidence type="ECO:0000313" key="2">
    <source>
        <dbReference type="EMBL" id="MBW0500021.1"/>
    </source>
</evidence>
<proteinExistence type="predicted"/>
<feature type="compositionally biased region" description="Polar residues" evidence="1">
    <location>
        <begin position="78"/>
        <end position="93"/>
    </location>
</feature>
<dbReference type="AlphaFoldDB" id="A0A9Q3HCS4"/>
<gene>
    <name evidence="2" type="ORF">O181_039736</name>
</gene>
<dbReference type="Proteomes" id="UP000765509">
    <property type="component" value="Unassembled WGS sequence"/>
</dbReference>
<dbReference type="EMBL" id="AVOT02015588">
    <property type="protein sequence ID" value="MBW0500021.1"/>
    <property type="molecule type" value="Genomic_DNA"/>
</dbReference>
<organism evidence="2 3">
    <name type="scientific">Austropuccinia psidii MF-1</name>
    <dbReference type="NCBI Taxonomy" id="1389203"/>
    <lineage>
        <taxon>Eukaryota</taxon>
        <taxon>Fungi</taxon>
        <taxon>Dikarya</taxon>
        <taxon>Basidiomycota</taxon>
        <taxon>Pucciniomycotina</taxon>
        <taxon>Pucciniomycetes</taxon>
        <taxon>Pucciniales</taxon>
        <taxon>Sphaerophragmiaceae</taxon>
        <taxon>Austropuccinia</taxon>
    </lineage>
</organism>
<accession>A0A9Q3HCS4</accession>
<feature type="compositionally biased region" description="Acidic residues" evidence="1">
    <location>
        <begin position="22"/>
        <end position="43"/>
    </location>
</feature>
<feature type="compositionally biased region" description="Basic and acidic residues" evidence="1">
    <location>
        <begin position="11"/>
        <end position="21"/>
    </location>
</feature>
<comment type="caution">
    <text evidence="2">The sequence shown here is derived from an EMBL/GenBank/DDBJ whole genome shotgun (WGS) entry which is preliminary data.</text>
</comment>